<evidence type="ECO:0000259" key="2">
    <source>
        <dbReference type="SMART" id="SM00226"/>
    </source>
</evidence>
<accession>A0A7V2AVZ0</accession>
<dbReference type="Gene3D" id="3.40.50.2300">
    <property type="match status" value="1"/>
</dbReference>
<dbReference type="SUPFAM" id="SSF52788">
    <property type="entry name" value="Phosphotyrosine protein phosphatases I"/>
    <property type="match status" value="1"/>
</dbReference>
<dbReference type="Proteomes" id="UP000886069">
    <property type="component" value="Unassembled WGS sequence"/>
</dbReference>
<dbReference type="PANTHER" id="PTHR43428">
    <property type="entry name" value="ARSENATE REDUCTASE"/>
    <property type="match status" value="1"/>
</dbReference>
<dbReference type="InterPro" id="IPR036196">
    <property type="entry name" value="Ptyr_pPase_sf"/>
</dbReference>
<dbReference type="GO" id="GO:0046685">
    <property type="term" value="P:response to arsenic-containing substance"/>
    <property type="evidence" value="ECO:0007669"/>
    <property type="project" value="UniProtKB-KW"/>
</dbReference>
<proteinExistence type="predicted"/>
<feature type="domain" description="Phosphotyrosine protein phosphatase I" evidence="2">
    <location>
        <begin position="7"/>
        <end position="141"/>
    </location>
</feature>
<name>A0A7V2AVZ0_UNCEI</name>
<dbReference type="EMBL" id="DSEC01000531">
    <property type="protein sequence ID" value="HER44262.1"/>
    <property type="molecule type" value="Genomic_DNA"/>
</dbReference>
<comment type="caution">
    <text evidence="3">The sequence shown here is derived from an EMBL/GenBank/DDBJ whole genome shotgun (WGS) entry which is preliminary data.</text>
</comment>
<sequence length="145" mass="16087">MKRKTKYKLLFLCTGNQARSQMAEALLKARDGELFDVVSAGSVPKPAVHPLAVDVLSERGIDISAAEPKDVARFSRVAFDYVITLCDNARDLCPIFPGEGEKIHWSILDPAAAAGTDEEKLEAFRAARDDLVRRIDGFVEEIRKR</sequence>
<dbReference type="Pfam" id="PF01451">
    <property type="entry name" value="LMWPc"/>
    <property type="match status" value="1"/>
</dbReference>
<organism evidence="3">
    <name type="scientific">Eiseniibacteriota bacterium</name>
    <dbReference type="NCBI Taxonomy" id="2212470"/>
    <lineage>
        <taxon>Bacteria</taxon>
        <taxon>Candidatus Eiseniibacteriota</taxon>
    </lineage>
</organism>
<evidence type="ECO:0000256" key="1">
    <source>
        <dbReference type="ARBA" id="ARBA00022849"/>
    </source>
</evidence>
<dbReference type="PANTHER" id="PTHR43428:SF1">
    <property type="entry name" value="ARSENATE REDUCTASE"/>
    <property type="match status" value="1"/>
</dbReference>
<reference evidence="3" key="1">
    <citation type="journal article" date="2020" name="mSystems">
        <title>Genome- and Community-Level Interaction Insights into Carbon Utilization and Element Cycling Functions of Hydrothermarchaeota in Hydrothermal Sediment.</title>
        <authorList>
            <person name="Zhou Z."/>
            <person name="Liu Y."/>
            <person name="Xu W."/>
            <person name="Pan J."/>
            <person name="Luo Z.H."/>
            <person name="Li M."/>
        </authorList>
    </citation>
    <scope>NUCLEOTIDE SEQUENCE [LARGE SCALE GENOMIC DNA]</scope>
    <source>
        <strain evidence="3">SpSt-1233</strain>
    </source>
</reference>
<dbReference type="InterPro" id="IPR023485">
    <property type="entry name" value="Ptyr_pPase"/>
</dbReference>
<protein>
    <submittedName>
        <fullName evidence="3">Arsenate reductase ArsC</fullName>
    </submittedName>
</protein>
<evidence type="ECO:0000313" key="3">
    <source>
        <dbReference type="EMBL" id="HER44262.1"/>
    </source>
</evidence>
<dbReference type="SMART" id="SM00226">
    <property type="entry name" value="LMWPc"/>
    <property type="match status" value="1"/>
</dbReference>
<keyword evidence="1" id="KW-0059">Arsenical resistance</keyword>
<dbReference type="CDD" id="cd16345">
    <property type="entry name" value="LMWP_ArsC"/>
    <property type="match status" value="1"/>
</dbReference>
<dbReference type="AlphaFoldDB" id="A0A7V2AVZ0"/>
<gene>
    <name evidence="3" type="ORF">ENO08_07375</name>
</gene>